<evidence type="ECO:0000313" key="3">
    <source>
        <dbReference type="Proteomes" id="UP000479710"/>
    </source>
</evidence>
<keyword evidence="3" id="KW-1185">Reference proteome</keyword>
<accession>A0A6G1D453</accession>
<evidence type="ECO:0000313" key="2">
    <source>
        <dbReference type="EMBL" id="KAF0906493.1"/>
    </source>
</evidence>
<dbReference type="EMBL" id="SPHZ02000007">
    <property type="protein sequence ID" value="KAF0906493.1"/>
    <property type="molecule type" value="Genomic_DNA"/>
</dbReference>
<name>A0A6G1D453_9ORYZ</name>
<feature type="compositionally biased region" description="Basic and acidic residues" evidence="1">
    <location>
        <begin position="80"/>
        <end position="93"/>
    </location>
</feature>
<evidence type="ECO:0000256" key="1">
    <source>
        <dbReference type="SAM" id="MobiDB-lite"/>
    </source>
</evidence>
<dbReference type="OrthoDB" id="715256at2759"/>
<proteinExistence type="predicted"/>
<sequence length="159" mass="17463">MGEVITAGQGDVVGLSSQHVIDWDSLEIAPIPQEQVPQHVIDWDGLEITPIAEEQIGSSVPMMEEDEMYAFVGLRAEDERAEQARLEAEKQKDSAPGSSPDPAQGDLNPNETEVDANDVVPGEADIFYDRDNPPMEVGTHYVSPFLCINWESKDQDGII</sequence>
<gene>
    <name evidence="2" type="ORF">E2562_011481</name>
</gene>
<organism evidence="2 3">
    <name type="scientific">Oryza meyeriana var. granulata</name>
    <dbReference type="NCBI Taxonomy" id="110450"/>
    <lineage>
        <taxon>Eukaryota</taxon>
        <taxon>Viridiplantae</taxon>
        <taxon>Streptophyta</taxon>
        <taxon>Embryophyta</taxon>
        <taxon>Tracheophyta</taxon>
        <taxon>Spermatophyta</taxon>
        <taxon>Magnoliopsida</taxon>
        <taxon>Liliopsida</taxon>
        <taxon>Poales</taxon>
        <taxon>Poaceae</taxon>
        <taxon>BOP clade</taxon>
        <taxon>Oryzoideae</taxon>
        <taxon>Oryzeae</taxon>
        <taxon>Oryzinae</taxon>
        <taxon>Oryza</taxon>
        <taxon>Oryza meyeriana</taxon>
    </lineage>
</organism>
<protein>
    <submittedName>
        <fullName evidence="2">Uncharacterized protein</fullName>
    </submittedName>
</protein>
<reference evidence="2 3" key="1">
    <citation type="submission" date="2019-11" db="EMBL/GenBank/DDBJ databases">
        <title>Whole genome sequence of Oryza granulata.</title>
        <authorList>
            <person name="Li W."/>
        </authorList>
    </citation>
    <scope>NUCLEOTIDE SEQUENCE [LARGE SCALE GENOMIC DNA]</scope>
    <source>
        <strain evidence="3">cv. Menghai</strain>
        <tissue evidence="2">Leaf</tissue>
    </source>
</reference>
<feature type="region of interest" description="Disordered" evidence="1">
    <location>
        <begin position="80"/>
        <end position="118"/>
    </location>
</feature>
<comment type="caution">
    <text evidence="2">The sequence shown here is derived from an EMBL/GenBank/DDBJ whole genome shotgun (WGS) entry which is preliminary data.</text>
</comment>
<dbReference type="Proteomes" id="UP000479710">
    <property type="component" value="Unassembled WGS sequence"/>
</dbReference>
<dbReference type="AlphaFoldDB" id="A0A6G1D453"/>